<dbReference type="Pfam" id="PF10722">
    <property type="entry name" value="YbjN"/>
    <property type="match status" value="1"/>
</dbReference>
<gene>
    <name evidence="1" type="ORF">ACFQS1_14675</name>
</gene>
<accession>A0ABW2HRL1</accession>
<evidence type="ECO:0000313" key="2">
    <source>
        <dbReference type="Proteomes" id="UP001596548"/>
    </source>
</evidence>
<organism evidence="1 2">
    <name type="scientific">Paractinoplanes rhizophilus</name>
    <dbReference type="NCBI Taxonomy" id="1416877"/>
    <lineage>
        <taxon>Bacteria</taxon>
        <taxon>Bacillati</taxon>
        <taxon>Actinomycetota</taxon>
        <taxon>Actinomycetes</taxon>
        <taxon>Micromonosporales</taxon>
        <taxon>Micromonosporaceae</taxon>
        <taxon>Paractinoplanes</taxon>
    </lineage>
</organism>
<keyword evidence="2" id="KW-1185">Reference proteome</keyword>
<sequence length="140" mass="15809">MQALTHEMIKSVLGAREFSYMIDEDGDVVGNFQGNLVYFFQIGEQGEMLQVRAMVQHAFGMEDVVRLYEFCNAWNHDRLWPKAYVHIQDDGVVNVIGEVLADWEKGVTPEQLDQVMICGIATGCQLADAVAELRQNRPTS</sequence>
<dbReference type="InterPro" id="IPR019660">
    <property type="entry name" value="Put_sensory_transdc_reg_YbjN"/>
</dbReference>
<dbReference type="Proteomes" id="UP001596548">
    <property type="component" value="Unassembled WGS sequence"/>
</dbReference>
<proteinExistence type="predicted"/>
<evidence type="ECO:0000313" key="1">
    <source>
        <dbReference type="EMBL" id="MFC7275236.1"/>
    </source>
</evidence>
<protein>
    <submittedName>
        <fullName evidence="1">YbjN domain-containing protein</fullName>
    </submittedName>
</protein>
<reference evidence="2" key="1">
    <citation type="journal article" date="2019" name="Int. J. Syst. Evol. Microbiol.">
        <title>The Global Catalogue of Microorganisms (GCM) 10K type strain sequencing project: providing services to taxonomists for standard genome sequencing and annotation.</title>
        <authorList>
            <consortium name="The Broad Institute Genomics Platform"/>
            <consortium name="The Broad Institute Genome Sequencing Center for Infectious Disease"/>
            <person name="Wu L."/>
            <person name="Ma J."/>
        </authorList>
    </citation>
    <scope>NUCLEOTIDE SEQUENCE [LARGE SCALE GENOMIC DNA]</scope>
    <source>
        <strain evidence="2">XZYJT-10</strain>
    </source>
</reference>
<dbReference type="EMBL" id="JBHTBJ010000008">
    <property type="protein sequence ID" value="MFC7275236.1"/>
    <property type="molecule type" value="Genomic_DNA"/>
</dbReference>
<name>A0ABW2HRL1_9ACTN</name>
<dbReference type="CDD" id="cd17511">
    <property type="entry name" value="YbjN_AmyR-like"/>
    <property type="match status" value="1"/>
</dbReference>
<comment type="caution">
    <text evidence="1">The sequence shown here is derived from an EMBL/GenBank/DDBJ whole genome shotgun (WGS) entry which is preliminary data.</text>
</comment>
<dbReference type="RefSeq" id="WP_378968100.1">
    <property type="nucleotide sequence ID" value="NZ_JBHTBJ010000008.1"/>
</dbReference>